<reference evidence="2" key="1">
    <citation type="submission" date="2013-07" db="EMBL/GenBank/DDBJ databases">
        <title>Sub-species coevolution in mutualistic symbiosis.</title>
        <authorList>
            <person name="Murfin K."/>
            <person name="Klassen J."/>
            <person name="Lee M."/>
            <person name="Forst S."/>
            <person name="Stock P."/>
            <person name="Goodrich-Blair H."/>
        </authorList>
    </citation>
    <scope>NUCLEOTIDE SEQUENCE [LARGE SCALE GENOMIC DNA]</scope>
    <source>
        <strain evidence="2">Kraussei Quebec</strain>
    </source>
</reference>
<protein>
    <recommendedName>
        <fullName evidence="4">DUF1240 domain-containing protein</fullName>
    </recommendedName>
</protein>
<sequence length="133" mass="15838">MNNKNKLNLAIGTFFLFLIINTALFFAVDEFLLIYNLSDVIVFSWRMFAVLFFYPLTFYFCISIFYYLFFLKLPKHNNSIFKFLTFFGILGFVISLPVYWYGDFKLKENGYITCYKKSISAPQKYAKNEKLCD</sequence>
<dbReference type="Pfam" id="PF06836">
    <property type="entry name" value="DUF1240"/>
    <property type="match status" value="1"/>
</dbReference>
<evidence type="ECO:0000313" key="2">
    <source>
        <dbReference type="EMBL" id="CDH21374.1"/>
    </source>
</evidence>
<organism evidence="2 3">
    <name type="scientific">Xenorhabdus bovienii str. kraussei Quebec</name>
    <dbReference type="NCBI Taxonomy" id="1398203"/>
    <lineage>
        <taxon>Bacteria</taxon>
        <taxon>Pseudomonadati</taxon>
        <taxon>Pseudomonadota</taxon>
        <taxon>Gammaproteobacteria</taxon>
        <taxon>Enterobacterales</taxon>
        <taxon>Morganellaceae</taxon>
        <taxon>Xenorhabdus</taxon>
    </lineage>
</organism>
<feature type="transmembrane region" description="Helical" evidence="1">
    <location>
        <begin position="83"/>
        <end position="101"/>
    </location>
</feature>
<evidence type="ECO:0000256" key="1">
    <source>
        <dbReference type="SAM" id="Phobius"/>
    </source>
</evidence>
<name>A0A077PNE9_XENBV</name>
<feature type="transmembrane region" description="Helical" evidence="1">
    <location>
        <begin position="7"/>
        <end position="28"/>
    </location>
</feature>
<keyword evidence="3" id="KW-1185">Reference proteome</keyword>
<proteinExistence type="predicted"/>
<accession>A0A077PNE9</accession>
<keyword evidence="1" id="KW-0472">Membrane</keyword>
<feature type="transmembrane region" description="Helical" evidence="1">
    <location>
        <begin position="48"/>
        <end position="71"/>
    </location>
</feature>
<gene>
    <name evidence="2" type="ORF">XBKQ1_400003</name>
</gene>
<dbReference type="RefSeq" id="WP_051861087.1">
    <property type="nucleotide sequence ID" value="NZ_CAWLZI010000038.1"/>
</dbReference>
<dbReference type="EMBL" id="CBSY010000229">
    <property type="protein sequence ID" value="CDH21374.1"/>
    <property type="molecule type" value="Genomic_DNA"/>
</dbReference>
<dbReference type="AlphaFoldDB" id="A0A077PNE9"/>
<keyword evidence="1" id="KW-1133">Transmembrane helix</keyword>
<dbReference type="Proteomes" id="UP000028500">
    <property type="component" value="Unassembled WGS sequence"/>
</dbReference>
<keyword evidence="1" id="KW-0812">Transmembrane</keyword>
<evidence type="ECO:0000313" key="3">
    <source>
        <dbReference type="Proteomes" id="UP000028500"/>
    </source>
</evidence>
<dbReference type="InterPro" id="IPR010665">
    <property type="entry name" value="DUF1240"/>
</dbReference>
<dbReference type="OrthoDB" id="6462665at2"/>
<comment type="caution">
    <text evidence="2">The sequence shown here is derived from an EMBL/GenBank/DDBJ whole genome shotgun (WGS) entry which is preliminary data.</text>
</comment>
<dbReference type="HOGENOM" id="CLU_150738_1_0_6"/>
<evidence type="ECO:0008006" key="4">
    <source>
        <dbReference type="Google" id="ProtNLM"/>
    </source>
</evidence>